<protein>
    <submittedName>
        <fullName evidence="3">Alpha/beta hydrolase</fullName>
    </submittedName>
</protein>
<keyword evidence="1" id="KW-0732">Signal</keyword>
<dbReference type="InterPro" id="IPR053145">
    <property type="entry name" value="AB_hydrolase_Est10"/>
</dbReference>
<evidence type="ECO:0000313" key="3">
    <source>
        <dbReference type="EMBL" id="OKL44704.1"/>
    </source>
</evidence>
<keyword evidence="3" id="KW-0378">Hydrolase</keyword>
<organism evidence="3 4">
    <name type="scientific">Pseudovibrio exalbescens</name>
    <dbReference type="NCBI Taxonomy" id="197461"/>
    <lineage>
        <taxon>Bacteria</taxon>
        <taxon>Pseudomonadati</taxon>
        <taxon>Pseudomonadota</taxon>
        <taxon>Alphaproteobacteria</taxon>
        <taxon>Hyphomicrobiales</taxon>
        <taxon>Stappiaceae</taxon>
        <taxon>Pseudovibrio</taxon>
    </lineage>
</organism>
<dbReference type="GO" id="GO:0052689">
    <property type="term" value="F:carboxylic ester hydrolase activity"/>
    <property type="evidence" value="ECO:0007669"/>
    <property type="project" value="TreeGrafter"/>
</dbReference>
<feature type="signal peptide" evidence="1">
    <location>
        <begin position="1"/>
        <end position="19"/>
    </location>
</feature>
<feature type="domain" description="AB hydrolase-1" evidence="2">
    <location>
        <begin position="47"/>
        <end position="164"/>
    </location>
</feature>
<dbReference type="InterPro" id="IPR000073">
    <property type="entry name" value="AB_hydrolase_1"/>
</dbReference>
<dbReference type="SUPFAM" id="SSF53474">
    <property type="entry name" value="alpha/beta-Hydrolases"/>
    <property type="match status" value="1"/>
</dbReference>
<dbReference type="Proteomes" id="UP000185783">
    <property type="component" value="Unassembled WGS sequence"/>
</dbReference>
<dbReference type="EMBL" id="LVVZ01000014">
    <property type="protein sequence ID" value="OKL44704.1"/>
    <property type="molecule type" value="Genomic_DNA"/>
</dbReference>
<feature type="chain" id="PRO_5010573729" evidence="1">
    <location>
        <begin position="20"/>
        <end position="294"/>
    </location>
</feature>
<keyword evidence="4" id="KW-1185">Reference proteome</keyword>
<dbReference type="PANTHER" id="PTHR43265:SF1">
    <property type="entry name" value="ESTERASE ESTD"/>
    <property type="match status" value="1"/>
</dbReference>
<evidence type="ECO:0000256" key="1">
    <source>
        <dbReference type="SAM" id="SignalP"/>
    </source>
</evidence>
<name>A0A1U7JJ30_9HYPH</name>
<sequence length="294" mass="31570">MGVATLVAATLMTLTTSSAAETIVRFPSAGQEIVGTLETTETATNAPIILMLHGFTGSRDELHVKDTEEGVFSRMARQFAERGFNSLRIDFRGSGDSAGDWADTTFSSQIADAASAIDWIKSQDEFMDSRVVVLGWSQGGLAAAHAVQENELVDAVVLLAPVTHPLMTYSGLLGLDKVKAALEEPADTPITAQLPWGAETTLKAAFYQEMVRTFPVAAISGYPGPLLVVMGDRDQVVAPQPYAGEAWMNYHHGDEKLILLDTDHVWSAPEGPEVIDQQLVPEITAWIGNALATD</sequence>
<dbReference type="Gene3D" id="3.40.50.1820">
    <property type="entry name" value="alpha/beta hydrolase"/>
    <property type="match status" value="1"/>
</dbReference>
<dbReference type="PANTHER" id="PTHR43265">
    <property type="entry name" value="ESTERASE ESTD"/>
    <property type="match status" value="1"/>
</dbReference>
<accession>A0A1U7JJ30</accession>
<reference evidence="3 4" key="1">
    <citation type="submission" date="2016-03" db="EMBL/GenBank/DDBJ databases">
        <title>Genome sequence of Nesiotobacter sp. nov., a moderately halophilic alphaproteobacterium isolated from the Yellow Sea, China.</title>
        <authorList>
            <person name="Zhang G."/>
            <person name="Zhang R."/>
        </authorList>
    </citation>
    <scope>NUCLEOTIDE SEQUENCE [LARGE SCALE GENOMIC DNA]</scope>
    <source>
        <strain evidence="3 4">WB1-6</strain>
    </source>
</reference>
<evidence type="ECO:0000313" key="4">
    <source>
        <dbReference type="Proteomes" id="UP000185783"/>
    </source>
</evidence>
<dbReference type="Pfam" id="PF00561">
    <property type="entry name" value="Abhydrolase_1"/>
    <property type="match status" value="1"/>
</dbReference>
<evidence type="ECO:0000259" key="2">
    <source>
        <dbReference type="Pfam" id="PF00561"/>
    </source>
</evidence>
<dbReference type="STRING" id="197461.A3843_08655"/>
<gene>
    <name evidence="3" type="ORF">A3843_08655</name>
</gene>
<dbReference type="InterPro" id="IPR029058">
    <property type="entry name" value="AB_hydrolase_fold"/>
</dbReference>
<proteinExistence type="predicted"/>
<dbReference type="AlphaFoldDB" id="A0A1U7JJ30"/>
<comment type="caution">
    <text evidence="3">The sequence shown here is derived from an EMBL/GenBank/DDBJ whole genome shotgun (WGS) entry which is preliminary data.</text>
</comment>